<gene>
    <name evidence="2" type="ORF">HD599_001013</name>
</gene>
<feature type="transmembrane region" description="Helical" evidence="1">
    <location>
        <begin position="38"/>
        <end position="57"/>
    </location>
</feature>
<dbReference type="Proteomes" id="UP000536685">
    <property type="component" value="Unassembled WGS sequence"/>
</dbReference>
<keyword evidence="1" id="KW-0812">Transmembrane</keyword>
<dbReference type="RefSeq" id="WP_343061894.1">
    <property type="nucleotide sequence ID" value="NZ_JACHMJ010000001.1"/>
</dbReference>
<keyword evidence="1" id="KW-1133">Transmembrane helix</keyword>
<evidence type="ECO:0000313" key="3">
    <source>
        <dbReference type="Proteomes" id="UP000536685"/>
    </source>
</evidence>
<name>A0A841AFW6_9MICO</name>
<keyword evidence="3" id="KW-1185">Reference proteome</keyword>
<keyword evidence="1" id="KW-0472">Membrane</keyword>
<evidence type="ECO:0000256" key="1">
    <source>
        <dbReference type="SAM" id="Phobius"/>
    </source>
</evidence>
<dbReference type="AlphaFoldDB" id="A0A841AFW6"/>
<proteinExistence type="predicted"/>
<sequence length="362" mass="39471">MDDSTYSPRPDVRTAPPTIFDLQYYPELPRRPRRRGRGIAIGLVLALLVSGSVWAFGNRQFIADQLAAWTFEASPTITAYEERSTMTDHAALIFEASRPRVDGTDGFDSVCGSAEAGSGILGCYLPGTQEIVLYDVTDDKLDGIEEVVASHEMLHAAWDRLGDDEKARLEPLLSAEASALAGDAEFVARMELYASLEPGEHHNELHSIIGTEVGTLSPELEAYYARYFTDRQALIALHVASNAVFVDLQARSDALSAELDTLRASIDSDYAAYNAGYDALSGDIARFNERADSGDFASNAQFQREKNALVARQSALDAMFDSAEQRVETFNAKIAELESLNAQTLDLTTSLNIEPRTGGGLD</sequence>
<organism evidence="2 3">
    <name type="scientific">Conyzicola lurida</name>
    <dbReference type="NCBI Taxonomy" id="1172621"/>
    <lineage>
        <taxon>Bacteria</taxon>
        <taxon>Bacillati</taxon>
        <taxon>Actinomycetota</taxon>
        <taxon>Actinomycetes</taxon>
        <taxon>Micrococcales</taxon>
        <taxon>Microbacteriaceae</taxon>
        <taxon>Conyzicola</taxon>
    </lineage>
</organism>
<protein>
    <submittedName>
        <fullName evidence="2">Uncharacterized protein</fullName>
    </submittedName>
</protein>
<comment type="caution">
    <text evidence="2">The sequence shown here is derived from an EMBL/GenBank/DDBJ whole genome shotgun (WGS) entry which is preliminary data.</text>
</comment>
<dbReference type="EMBL" id="JACHMJ010000001">
    <property type="protein sequence ID" value="MBB5842690.1"/>
    <property type="molecule type" value="Genomic_DNA"/>
</dbReference>
<evidence type="ECO:0000313" key="2">
    <source>
        <dbReference type="EMBL" id="MBB5842690.1"/>
    </source>
</evidence>
<accession>A0A841AFW6</accession>
<reference evidence="2 3" key="1">
    <citation type="submission" date="2020-08" db="EMBL/GenBank/DDBJ databases">
        <title>Sequencing the genomes of 1000 actinobacteria strains.</title>
        <authorList>
            <person name="Klenk H.-P."/>
        </authorList>
    </citation>
    <scope>NUCLEOTIDE SEQUENCE [LARGE SCALE GENOMIC DNA]</scope>
    <source>
        <strain evidence="2 3">DSM 105784</strain>
    </source>
</reference>